<evidence type="ECO:0000256" key="5">
    <source>
        <dbReference type="SAM" id="MobiDB-lite"/>
    </source>
</evidence>
<evidence type="ECO:0000256" key="2">
    <source>
        <dbReference type="ARBA" id="ARBA00004117"/>
    </source>
</evidence>
<feature type="compositionally biased region" description="Basic and acidic residues" evidence="5">
    <location>
        <begin position="692"/>
        <end position="702"/>
    </location>
</feature>
<dbReference type="InterPro" id="IPR016024">
    <property type="entry name" value="ARM-type_fold"/>
</dbReference>
<evidence type="ECO:0000313" key="7">
    <source>
        <dbReference type="EMBL" id="MDG3005602.1"/>
    </source>
</evidence>
<dbReference type="Pfam" id="PF02119">
    <property type="entry name" value="FlgI"/>
    <property type="match status" value="1"/>
</dbReference>
<feature type="signal peptide" evidence="6">
    <location>
        <begin position="1"/>
        <end position="28"/>
    </location>
</feature>
<keyword evidence="3 6" id="KW-0732">Signal</keyword>
<dbReference type="PANTHER" id="PTHR30381:SF0">
    <property type="entry name" value="FLAGELLAR P-RING PROTEIN"/>
    <property type="match status" value="1"/>
</dbReference>
<dbReference type="PANTHER" id="PTHR30381">
    <property type="entry name" value="FLAGELLAR P-RING PERIPLASMIC PROTEIN FLGI"/>
    <property type="match status" value="1"/>
</dbReference>
<dbReference type="EMBL" id="JARRAG010000002">
    <property type="protein sequence ID" value="MDG3005602.1"/>
    <property type="molecule type" value="Genomic_DNA"/>
</dbReference>
<name>A0ABT6FDE1_9BACT</name>
<keyword evidence="8" id="KW-1185">Reference proteome</keyword>
<proteinExistence type="predicted"/>
<gene>
    <name evidence="7" type="ORF">PZE19_17580</name>
</gene>
<evidence type="ECO:0000256" key="6">
    <source>
        <dbReference type="SAM" id="SignalP"/>
    </source>
</evidence>
<dbReference type="RefSeq" id="WP_277861933.1">
    <property type="nucleotide sequence ID" value="NZ_JARRAG010000002.1"/>
</dbReference>
<dbReference type="SUPFAM" id="SSF48371">
    <property type="entry name" value="ARM repeat"/>
    <property type="match status" value="1"/>
</dbReference>
<organism evidence="7 8">
    <name type="scientific">Paludisphaera mucosa</name>
    <dbReference type="NCBI Taxonomy" id="3030827"/>
    <lineage>
        <taxon>Bacteria</taxon>
        <taxon>Pseudomonadati</taxon>
        <taxon>Planctomycetota</taxon>
        <taxon>Planctomycetia</taxon>
        <taxon>Isosphaerales</taxon>
        <taxon>Isosphaeraceae</taxon>
        <taxon>Paludisphaera</taxon>
    </lineage>
</organism>
<keyword evidence="7" id="KW-0969">Cilium</keyword>
<comment type="caution">
    <text evidence="7">The sequence shown here is derived from an EMBL/GenBank/DDBJ whole genome shotgun (WGS) entry which is preliminary data.</text>
</comment>
<protein>
    <submittedName>
        <fullName evidence="7">Flagellar basal body P-ring protein FlgI</fullName>
    </submittedName>
</protein>
<feature type="chain" id="PRO_5045840824" evidence="6">
    <location>
        <begin position="29"/>
        <end position="702"/>
    </location>
</feature>
<accession>A0ABT6FDE1</accession>
<sequence length="702" mass="75689">MRRTVPRRSWALGALVAIAALAVSQVGAGPLTKKRAAENAPKVDESVGDLAYVFQNGETAVEGVGLVSGLDGTGGDTPPSWHRDQLVDEMAKAGVEYPSKKLESKQFALVIVRMKIPTGAAPRDRFDVELELPPASSVKSLAGGYLMHTRLREVLHASGAPKTGSELGSASGAVMIGDAKDGSNPKAGRVLGGGRVKKDHPYKLILKDNRRFVRNAGMIEKVVNERFRQNEHGQKKGASTAKTDTYLELRVPDVYHQNQERYFRVVQLLPMVDTPQLREKRVAATARELLDPKTSGVAALKLEALGPSAAQALEAGLKSEDPHVRFFAAEALAYLDQASGVKVLGETAVAMQQYRAYALAALAAMDEPTARARLRHLMDESDIEVRYGAFNAMRMVEPNDATLGQVRILDDPRSEEGVDDESPDAMAVAIINSRRPRPEDPFALYIVDSEGPPVVHVSRTRRSEIVVFGRGQNLVPPLVLGQGDILLNAADHDDAVDISKIVPSRFGDSDVKIHSSLEIGEVIRHVARLGATYPDVVAIIEAADRQKNLPGPLFVDSVPKANMKYLNKALLGKDEAPKMDEEVKTASGSFLRRMFNIRGREDDGAKKPDKADKSDGDDSDDAKAADAADSKTAGSKAKSDARTKSDAKGSDAKASDDAEKPAAKKDDALQKTSGEAASASSDDSSSRPGRPRMFDVFRRRGE</sequence>
<dbReference type="InterPro" id="IPR001782">
    <property type="entry name" value="Flag_FlgI"/>
</dbReference>
<evidence type="ECO:0000313" key="8">
    <source>
        <dbReference type="Proteomes" id="UP001216907"/>
    </source>
</evidence>
<feature type="compositionally biased region" description="Basic and acidic residues" evidence="5">
    <location>
        <begin position="637"/>
        <end position="669"/>
    </location>
</feature>
<keyword evidence="7" id="KW-0282">Flagellum</keyword>
<evidence type="ECO:0000256" key="3">
    <source>
        <dbReference type="ARBA" id="ARBA00022729"/>
    </source>
</evidence>
<dbReference type="PRINTS" id="PR01010">
    <property type="entry name" value="FLGPRINGFLGI"/>
</dbReference>
<comment type="subcellular location">
    <subcellularLocation>
        <location evidence="2">Bacterial flagellum basal body</location>
    </subcellularLocation>
</comment>
<keyword evidence="7" id="KW-0966">Cell projection</keyword>
<dbReference type="Proteomes" id="UP001216907">
    <property type="component" value="Unassembled WGS sequence"/>
</dbReference>
<comment type="function">
    <text evidence="1">Assembles around the rod to form the L-ring and probably protects the motor/basal body from shearing forces during rotation.</text>
</comment>
<dbReference type="InterPro" id="IPR011989">
    <property type="entry name" value="ARM-like"/>
</dbReference>
<evidence type="ECO:0000256" key="4">
    <source>
        <dbReference type="ARBA" id="ARBA00023143"/>
    </source>
</evidence>
<reference evidence="7 8" key="1">
    <citation type="submission" date="2023-03" db="EMBL/GenBank/DDBJ databases">
        <title>Paludisphaera mucosa sp. nov. a novel planctomycete from northern fen.</title>
        <authorList>
            <person name="Ivanova A."/>
        </authorList>
    </citation>
    <scope>NUCLEOTIDE SEQUENCE [LARGE SCALE GENOMIC DNA]</scope>
    <source>
        <strain evidence="7 8">Pla2</strain>
    </source>
</reference>
<dbReference type="Gene3D" id="1.25.10.10">
    <property type="entry name" value="Leucine-rich Repeat Variant"/>
    <property type="match status" value="1"/>
</dbReference>
<feature type="region of interest" description="Disordered" evidence="5">
    <location>
        <begin position="594"/>
        <end position="702"/>
    </location>
</feature>
<evidence type="ECO:0000256" key="1">
    <source>
        <dbReference type="ARBA" id="ARBA00002591"/>
    </source>
</evidence>
<feature type="compositionally biased region" description="Basic and acidic residues" evidence="5">
    <location>
        <begin position="598"/>
        <end position="629"/>
    </location>
</feature>
<keyword evidence="4" id="KW-0975">Bacterial flagellum</keyword>